<dbReference type="PANTHER" id="PTHR13067:SF2">
    <property type="entry name" value="CASPASE-ACTIVATED DNASE"/>
    <property type="match status" value="1"/>
</dbReference>
<dbReference type="InterPro" id="IPR044925">
    <property type="entry name" value="His-Me_finger_sf"/>
</dbReference>
<dbReference type="AlphaFoldDB" id="A0A182NBH5"/>
<dbReference type="PROSITE" id="PS51135">
    <property type="entry name" value="CIDE_N"/>
    <property type="match status" value="1"/>
</dbReference>
<dbReference type="Pfam" id="PF09230">
    <property type="entry name" value="DFF40"/>
    <property type="match status" value="1"/>
</dbReference>
<dbReference type="SUPFAM" id="SSF54277">
    <property type="entry name" value="CAD &amp; PB1 domains"/>
    <property type="match status" value="1"/>
</dbReference>
<reference evidence="4" key="2">
    <citation type="submission" date="2020-05" db="UniProtKB">
        <authorList>
            <consortium name="EnsemblMetazoa"/>
        </authorList>
    </citation>
    <scope>IDENTIFICATION</scope>
    <source>
        <strain evidence="4">WRAIR2</strain>
    </source>
</reference>
<dbReference type="GO" id="GO:0005737">
    <property type="term" value="C:cytoplasm"/>
    <property type="evidence" value="ECO:0007669"/>
    <property type="project" value="InterPro"/>
</dbReference>
<dbReference type="SUPFAM" id="SSF54060">
    <property type="entry name" value="His-Me finger endonucleases"/>
    <property type="match status" value="1"/>
</dbReference>
<dbReference type="Gene3D" id="3.10.20.10">
    <property type="match status" value="1"/>
</dbReference>
<dbReference type="GO" id="GO:0004520">
    <property type="term" value="F:DNA endonuclease activity"/>
    <property type="evidence" value="ECO:0007669"/>
    <property type="project" value="InterPro"/>
</dbReference>
<organism evidence="4 5">
    <name type="scientific">Anopheles dirus</name>
    <dbReference type="NCBI Taxonomy" id="7168"/>
    <lineage>
        <taxon>Eukaryota</taxon>
        <taxon>Metazoa</taxon>
        <taxon>Ecdysozoa</taxon>
        <taxon>Arthropoda</taxon>
        <taxon>Hexapoda</taxon>
        <taxon>Insecta</taxon>
        <taxon>Pterygota</taxon>
        <taxon>Neoptera</taxon>
        <taxon>Endopterygota</taxon>
        <taxon>Diptera</taxon>
        <taxon>Nematocera</taxon>
        <taxon>Culicoidea</taxon>
        <taxon>Culicidae</taxon>
        <taxon>Anophelinae</taxon>
        <taxon>Anopheles</taxon>
    </lineage>
</organism>
<dbReference type="InterPro" id="IPR015311">
    <property type="entry name" value="DFF40_C"/>
</dbReference>
<dbReference type="GO" id="GO:0006309">
    <property type="term" value="P:apoptotic DNA fragmentation"/>
    <property type="evidence" value="ECO:0007669"/>
    <property type="project" value="InterPro"/>
</dbReference>
<dbReference type="GO" id="GO:0016787">
    <property type="term" value="F:hydrolase activity"/>
    <property type="evidence" value="ECO:0007669"/>
    <property type="project" value="InterPro"/>
</dbReference>
<evidence type="ECO:0000256" key="1">
    <source>
        <dbReference type="ARBA" id="ARBA00022703"/>
    </source>
</evidence>
<name>A0A182NBH5_9DIPT</name>
<dbReference type="FunFam" id="3.10.20.10:FF:000015">
    <property type="entry name" value="DNAation factor-related protein 4"/>
    <property type="match status" value="1"/>
</dbReference>
<proteinExistence type="predicted"/>
<dbReference type="GO" id="GO:0005634">
    <property type="term" value="C:nucleus"/>
    <property type="evidence" value="ECO:0007669"/>
    <property type="project" value="InterPro"/>
</dbReference>
<dbReference type="Proteomes" id="UP000075884">
    <property type="component" value="Unassembled WGS sequence"/>
</dbReference>
<dbReference type="CDD" id="cd01615">
    <property type="entry name" value="CIDE_N"/>
    <property type="match status" value="1"/>
</dbReference>
<dbReference type="Pfam" id="PF02017">
    <property type="entry name" value="CIDE-N"/>
    <property type="match status" value="1"/>
</dbReference>
<evidence type="ECO:0000259" key="3">
    <source>
        <dbReference type="PROSITE" id="PS51135"/>
    </source>
</evidence>
<reference evidence="5" key="1">
    <citation type="submission" date="2013-03" db="EMBL/GenBank/DDBJ databases">
        <title>The Genome Sequence of Anopheles dirus WRAIR2.</title>
        <authorList>
            <consortium name="The Broad Institute Genomics Platform"/>
            <person name="Neafsey D.E."/>
            <person name="Walton C."/>
            <person name="Walker B."/>
            <person name="Young S.K."/>
            <person name="Zeng Q."/>
            <person name="Gargeya S."/>
            <person name="Fitzgerald M."/>
            <person name="Haas B."/>
            <person name="Abouelleil A."/>
            <person name="Allen A.W."/>
            <person name="Alvarado L."/>
            <person name="Arachchi H.M."/>
            <person name="Berlin A.M."/>
            <person name="Chapman S.B."/>
            <person name="Gainer-Dewar J."/>
            <person name="Goldberg J."/>
            <person name="Griggs A."/>
            <person name="Gujja S."/>
            <person name="Hansen M."/>
            <person name="Howarth C."/>
            <person name="Imamovic A."/>
            <person name="Ireland A."/>
            <person name="Larimer J."/>
            <person name="McCowan C."/>
            <person name="Murphy C."/>
            <person name="Pearson M."/>
            <person name="Poon T.W."/>
            <person name="Priest M."/>
            <person name="Roberts A."/>
            <person name="Saif S."/>
            <person name="Shea T."/>
            <person name="Sisk P."/>
            <person name="Sykes S."/>
            <person name="Wortman J."/>
            <person name="Nusbaum C."/>
            <person name="Birren B."/>
        </authorList>
    </citation>
    <scope>NUCLEOTIDE SEQUENCE [LARGE SCALE GENOMIC DNA]</scope>
    <source>
        <strain evidence="5">WRAIR2</strain>
    </source>
</reference>
<feature type="domain" description="CIDE-N" evidence="3">
    <location>
        <begin position="82"/>
        <end position="157"/>
    </location>
</feature>
<dbReference type="SMART" id="SM00266">
    <property type="entry name" value="CAD"/>
    <property type="match status" value="1"/>
</dbReference>
<dbReference type="EnsemblMetazoa" id="ADIR005003-RA">
    <property type="protein sequence ID" value="ADIR005003-PA"/>
    <property type="gene ID" value="ADIR005003"/>
</dbReference>
<evidence type="ECO:0000313" key="5">
    <source>
        <dbReference type="Proteomes" id="UP000075884"/>
    </source>
</evidence>
<keyword evidence="1 2" id="KW-0053">Apoptosis</keyword>
<protein>
    <recommendedName>
        <fullName evidence="3">CIDE-N domain-containing protein</fullName>
    </recommendedName>
</protein>
<evidence type="ECO:0000256" key="2">
    <source>
        <dbReference type="PROSITE-ProRule" id="PRU00447"/>
    </source>
</evidence>
<dbReference type="InterPro" id="IPR003508">
    <property type="entry name" value="CIDE-N_dom"/>
</dbReference>
<evidence type="ECO:0000313" key="4">
    <source>
        <dbReference type="EnsemblMetazoa" id="ADIR005003-PA"/>
    </source>
</evidence>
<accession>A0A182NBH5</accession>
<dbReference type="InterPro" id="IPR039729">
    <property type="entry name" value="DFF40"/>
</dbReference>
<dbReference type="PANTHER" id="PTHR13067">
    <property type="entry name" value="CASPASE-ACTIVATED DNASE"/>
    <property type="match status" value="1"/>
</dbReference>
<dbReference type="VEuPathDB" id="VectorBase:ADIR005003"/>
<dbReference type="STRING" id="7168.A0A182NBH5"/>
<sequence>MAIVVPRRAEKLRVPCCSCCTSHCIGHSFIRRGFTCTEASRGVSGARSLGILFGRGDRSTKDVKMFNLFPSKPKSASGEGRPLQGYKITDVERSRKFGVAADSLRMLRAKASEKFKIAECRVYLAQDGVEVTDEEYFRTLPAQTLFVVADKDTVVRTDFELMYNAIKSAHTDLLHAGELAQQFVSNNQPEISKILFNAQRGRDDLIQRSARTEHAEWFQGIDDRGMKTKEEVMKRRGQDRIRGYFYKTKDELTKCSMYRASPVARELIDEMLELFRQLLVGFDYFSCMFDRSCQRRVELKEEPVADDEPDAQQRIPPKRLKLLVQNSLGTNCRVDAYNVALCSELGDFRCMGVWKEERCRYVSHRINPYASRENLILFQVWNLDHQIEISRTVLPSILDNVERMVSSQGNAICKLHRRKGKSLSVITYFLELFTLSNLKLVHIVCHDKSMHELISNGAIICDRCEEYKYIKQFQRNLRSGKDALL</sequence>
<keyword evidence="5" id="KW-1185">Reference proteome</keyword>